<dbReference type="PANTHER" id="PTHR43610:SF1">
    <property type="entry name" value="N-ACETYLTRANSFERASE DOMAIN-CONTAINING PROTEIN"/>
    <property type="match status" value="1"/>
</dbReference>
<dbReference type="PROSITE" id="PS51186">
    <property type="entry name" value="GNAT"/>
    <property type="match status" value="1"/>
</dbReference>
<accession>A0ABW7QZU2</accession>
<dbReference type="Gene3D" id="3.40.630.30">
    <property type="match status" value="1"/>
</dbReference>
<dbReference type="InterPro" id="IPR016181">
    <property type="entry name" value="Acyl_CoA_acyltransferase"/>
</dbReference>
<evidence type="ECO:0000259" key="2">
    <source>
        <dbReference type="PROSITE" id="PS51186"/>
    </source>
</evidence>
<dbReference type="SUPFAM" id="SSF55729">
    <property type="entry name" value="Acyl-CoA N-acyltransferases (Nat)"/>
    <property type="match status" value="1"/>
</dbReference>
<keyword evidence="3" id="KW-0808">Transferase</keyword>
<dbReference type="EMBL" id="JBIRGQ010000008">
    <property type="protein sequence ID" value="MFH8550542.1"/>
    <property type="molecule type" value="Genomic_DNA"/>
</dbReference>
<evidence type="ECO:0000313" key="4">
    <source>
        <dbReference type="Proteomes" id="UP001610818"/>
    </source>
</evidence>
<reference evidence="3 4" key="1">
    <citation type="submission" date="2024-10" db="EMBL/GenBank/DDBJ databases">
        <title>The Natural Products Discovery Center: Release of the First 8490 Sequenced Strains for Exploring Actinobacteria Biosynthetic Diversity.</title>
        <authorList>
            <person name="Kalkreuter E."/>
            <person name="Kautsar S.A."/>
            <person name="Yang D."/>
            <person name="Bader C.D."/>
            <person name="Teijaro C.N."/>
            <person name="Fluegel L."/>
            <person name="Davis C.M."/>
            <person name="Simpson J.R."/>
            <person name="Lauterbach L."/>
            <person name="Steele A.D."/>
            <person name="Gui C."/>
            <person name="Meng S."/>
            <person name="Li G."/>
            <person name="Viehrig K."/>
            <person name="Ye F."/>
            <person name="Su P."/>
            <person name="Kiefer A.F."/>
            <person name="Nichols A."/>
            <person name="Cepeda A.J."/>
            <person name="Yan W."/>
            <person name="Fan B."/>
            <person name="Jiang Y."/>
            <person name="Adhikari A."/>
            <person name="Zheng C.-J."/>
            <person name="Schuster L."/>
            <person name="Cowan T.M."/>
            <person name="Smanski M.J."/>
            <person name="Chevrette M.G."/>
            <person name="De Carvalho L.P.S."/>
            <person name="Shen B."/>
        </authorList>
    </citation>
    <scope>NUCLEOTIDE SEQUENCE [LARGE SCALE GENOMIC DNA]</scope>
    <source>
        <strain evidence="3 4">NPDC017990</strain>
    </source>
</reference>
<protein>
    <submittedName>
        <fullName evidence="3">GNAT family N-acetyltransferase</fullName>
        <ecNumber evidence="3">2.3.-.-</ecNumber>
    </submittedName>
</protein>
<sequence>MPNASPLLGRLVRLEPMCPAHAAGLLRAATEDRSTFAYTYVPADGAAVERYIERARLDAQAHLAITYTVVRTTDGQIVGTSRLRDLEYWHAGVWPPRPGHVSRGAIPDAGQIGSTWLNPRAQRTGINTEVKHLLLSLAFDQWGVHRISLHTDVRNTRSRIAIERLGASFEGIRRAHFLAADGGVRDSAQYSITRDDWPYVHNLLTNRLVACPGSTDHTAPPSPSPSPSRTLPHSGGSGSGTPAG</sequence>
<keyword evidence="4" id="KW-1185">Reference proteome</keyword>
<dbReference type="Pfam" id="PF13302">
    <property type="entry name" value="Acetyltransf_3"/>
    <property type="match status" value="1"/>
</dbReference>
<dbReference type="RefSeq" id="WP_397717056.1">
    <property type="nucleotide sequence ID" value="NZ_JBIRGN010000008.1"/>
</dbReference>
<proteinExistence type="predicted"/>
<evidence type="ECO:0000256" key="1">
    <source>
        <dbReference type="SAM" id="MobiDB-lite"/>
    </source>
</evidence>
<feature type="region of interest" description="Disordered" evidence="1">
    <location>
        <begin position="211"/>
        <end position="244"/>
    </location>
</feature>
<dbReference type="EC" id="2.3.-.-" evidence="3"/>
<dbReference type="PANTHER" id="PTHR43610">
    <property type="entry name" value="BLL6696 PROTEIN"/>
    <property type="match status" value="1"/>
</dbReference>
<feature type="compositionally biased region" description="Gly residues" evidence="1">
    <location>
        <begin position="235"/>
        <end position="244"/>
    </location>
</feature>
<organism evidence="3 4">
    <name type="scientific">Streptomyces longisporoflavus</name>
    <dbReference type="NCBI Taxonomy" id="28044"/>
    <lineage>
        <taxon>Bacteria</taxon>
        <taxon>Bacillati</taxon>
        <taxon>Actinomycetota</taxon>
        <taxon>Actinomycetes</taxon>
        <taxon>Kitasatosporales</taxon>
        <taxon>Streptomycetaceae</taxon>
        <taxon>Streptomyces</taxon>
    </lineage>
</organism>
<keyword evidence="3" id="KW-0012">Acyltransferase</keyword>
<dbReference type="GO" id="GO:0016746">
    <property type="term" value="F:acyltransferase activity"/>
    <property type="evidence" value="ECO:0007669"/>
    <property type="project" value="UniProtKB-KW"/>
</dbReference>
<comment type="caution">
    <text evidence="3">The sequence shown here is derived from an EMBL/GenBank/DDBJ whole genome shotgun (WGS) entry which is preliminary data.</text>
</comment>
<dbReference type="InterPro" id="IPR000182">
    <property type="entry name" value="GNAT_dom"/>
</dbReference>
<feature type="domain" description="N-acetyltransferase" evidence="2">
    <location>
        <begin position="24"/>
        <end position="195"/>
    </location>
</feature>
<evidence type="ECO:0000313" key="3">
    <source>
        <dbReference type="EMBL" id="MFH8550542.1"/>
    </source>
</evidence>
<dbReference type="Proteomes" id="UP001610818">
    <property type="component" value="Unassembled WGS sequence"/>
</dbReference>
<name>A0ABW7QZU2_9ACTN</name>
<gene>
    <name evidence="3" type="ORF">ACH4F9_36675</name>
</gene>